<dbReference type="SUPFAM" id="SSF48652">
    <property type="entry name" value="Tetraspanin"/>
    <property type="match status" value="1"/>
</dbReference>
<dbReference type="PANTHER" id="PTHR19282">
    <property type="entry name" value="TETRASPANIN"/>
    <property type="match status" value="1"/>
</dbReference>
<feature type="transmembrane region" description="Helical" evidence="5">
    <location>
        <begin position="12"/>
        <end position="41"/>
    </location>
</feature>
<evidence type="ECO:0000313" key="6">
    <source>
        <dbReference type="EMBL" id="MDE45257.1"/>
    </source>
</evidence>
<dbReference type="InterPro" id="IPR018499">
    <property type="entry name" value="Tetraspanin/Peripherin"/>
</dbReference>
<name>A0A6G1S514_9ACAR</name>
<dbReference type="GO" id="GO:0016020">
    <property type="term" value="C:membrane"/>
    <property type="evidence" value="ECO:0007669"/>
    <property type="project" value="UniProtKB-SubCell"/>
</dbReference>
<comment type="subcellular location">
    <subcellularLocation>
        <location evidence="1">Membrane</location>
        <topology evidence="1">Multi-pass membrane protein</topology>
    </subcellularLocation>
</comment>
<proteinExistence type="predicted"/>
<keyword evidence="4 5" id="KW-0472">Membrane</keyword>
<evidence type="ECO:0000256" key="3">
    <source>
        <dbReference type="ARBA" id="ARBA00022989"/>
    </source>
</evidence>
<evidence type="ECO:0008006" key="7">
    <source>
        <dbReference type="Google" id="ProtNLM"/>
    </source>
</evidence>
<dbReference type="AlphaFoldDB" id="A0A6G1S514"/>
<dbReference type="InterPro" id="IPR008952">
    <property type="entry name" value="Tetraspanin_EC2_sf"/>
</dbReference>
<accession>A0A6G1S514</accession>
<feature type="transmembrane region" description="Helical" evidence="5">
    <location>
        <begin position="95"/>
        <end position="114"/>
    </location>
</feature>
<gene>
    <name evidence="6" type="ORF">g.11343</name>
</gene>
<dbReference type="CDD" id="cd03127">
    <property type="entry name" value="tetraspanin_LEL"/>
    <property type="match status" value="1"/>
</dbReference>
<dbReference type="Gene3D" id="1.10.1450.10">
    <property type="entry name" value="Tetraspanin"/>
    <property type="match status" value="1"/>
</dbReference>
<reference evidence="6" key="1">
    <citation type="submission" date="2018-10" db="EMBL/GenBank/DDBJ databases">
        <title>Transcriptome assembly of Aceria tosichella (Wheat curl mite) Type 2.</title>
        <authorList>
            <person name="Scully E.D."/>
            <person name="Geib S.M."/>
            <person name="Palmer N.A."/>
            <person name="Gupta A.K."/>
            <person name="Sarath G."/>
            <person name="Tatineni S."/>
        </authorList>
    </citation>
    <scope>NUCLEOTIDE SEQUENCE</scope>
    <source>
        <strain evidence="6">LincolnNE</strain>
    </source>
</reference>
<sequence>MAKFVSSLREYLISILLIIARAILFIFCIRVAIGSLIFFFACNKPEETSSSSSGGPTPEAINSPEKLSLYIQHVLLLVISAIGIYGTYKRDLRYLQFFALVIASLAVVNGVAIYHDYREQDSELARFRMGMSFAELKYGWYQTGANEETLAWDTLQEKTECCGLKNASDWDYLRPTHLAKDTLPGSCCPSQARAESYDGRCHHEDAYKVGCLTLFGQLKRMNRTNRITVVVQALIAALLALCIAKPPGKSSTGGAGRRPPTSGCPYFARVHGVGCAANRQPQPHELTINQEKAPSNVIVIKSAPPPSYIP</sequence>
<dbReference type="EMBL" id="GGYP01000486">
    <property type="protein sequence ID" value="MDE45257.1"/>
    <property type="molecule type" value="Transcribed_RNA"/>
</dbReference>
<keyword evidence="3 5" id="KW-1133">Transmembrane helix</keyword>
<evidence type="ECO:0000256" key="5">
    <source>
        <dbReference type="SAM" id="Phobius"/>
    </source>
</evidence>
<protein>
    <recommendedName>
        <fullName evidence="7">CD63 antigen</fullName>
    </recommendedName>
</protein>
<feature type="transmembrane region" description="Helical" evidence="5">
    <location>
        <begin position="69"/>
        <end position="88"/>
    </location>
</feature>
<evidence type="ECO:0000256" key="1">
    <source>
        <dbReference type="ARBA" id="ARBA00004141"/>
    </source>
</evidence>
<evidence type="ECO:0000256" key="4">
    <source>
        <dbReference type="ARBA" id="ARBA00023136"/>
    </source>
</evidence>
<dbReference type="Pfam" id="PF00335">
    <property type="entry name" value="Tetraspanin"/>
    <property type="match status" value="1"/>
</dbReference>
<evidence type="ECO:0000256" key="2">
    <source>
        <dbReference type="ARBA" id="ARBA00022692"/>
    </source>
</evidence>
<organism evidence="6">
    <name type="scientific">Aceria tosichella</name>
    <name type="common">wheat curl mite</name>
    <dbReference type="NCBI Taxonomy" id="561515"/>
    <lineage>
        <taxon>Eukaryota</taxon>
        <taxon>Metazoa</taxon>
        <taxon>Ecdysozoa</taxon>
        <taxon>Arthropoda</taxon>
        <taxon>Chelicerata</taxon>
        <taxon>Arachnida</taxon>
        <taxon>Acari</taxon>
        <taxon>Acariformes</taxon>
        <taxon>Trombidiformes</taxon>
        <taxon>Prostigmata</taxon>
        <taxon>Eupodina</taxon>
        <taxon>Eriophyoidea</taxon>
        <taxon>Eriophyidae</taxon>
        <taxon>Eriophyinae</taxon>
        <taxon>Aceriini</taxon>
        <taxon>Aceria</taxon>
    </lineage>
</organism>
<keyword evidence="2 5" id="KW-0812">Transmembrane</keyword>